<reference evidence="4" key="1">
    <citation type="journal article" date="2021" name="PeerJ">
        <title>Extensive microbial diversity within the chicken gut microbiome revealed by metagenomics and culture.</title>
        <authorList>
            <person name="Gilroy R."/>
            <person name="Ravi A."/>
            <person name="Getino M."/>
            <person name="Pursley I."/>
            <person name="Horton D.L."/>
            <person name="Alikhan N.F."/>
            <person name="Baker D."/>
            <person name="Gharbi K."/>
            <person name="Hall N."/>
            <person name="Watson M."/>
            <person name="Adriaenssens E.M."/>
            <person name="Foster-Nyarko E."/>
            <person name="Jarju S."/>
            <person name="Secka A."/>
            <person name="Antonio M."/>
            <person name="Oren A."/>
            <person name="Chaudhuri R.R."/>
            <person name="La Ragione R."/>
            <person name="Hildebrand F."/>
            <person name="Pallen M.J."/>
        </authorList>
    </citation>
    <scope>NUCLEOTIDE SEQUENCE</scope>
    <source>
        <strain evidence="4">ChiSxjej3B15-24422</strain>
    </source>
</reference>
<protein>
    <submittedName>
        <fullName evidence="4">Zinc ribbon domain-containing protein</fullName>
    </submittedName>
</protein>
<proteinExistence type="predicted"/>
<dbReference type="AlphaFoldDB" id="A0A9D1YR42"/>
<organism evidence="4 5">
    <name type="scientific">Candidatus Eisenbergiella pullistercoris</name>
    <dbReference type="NCBI Taxonomy" id="2838555"/>
    <lineage>
        <taxon>Bacteria</taxon>
        <taxon>Bacillati</taxon>
        <taxon>Bacillota</taxon>
        <taxon>Clostridia</taxon>
        <taxon>Lachnospirales</taxon>
        <taxon>Lachnospiraceae</taxon>
        <taxon>Eisenbergiella</taxon>
    </lineage>
</organism>
<feature type="transmembrane region" description="Helical" evidence="2">
    <location>
        <begin position="63"/>
        <end position="84"/>
    </location>
</feature>
<evidence type="ECO:0000313" key="5">
    <source>
        <dbReference type="Proteomes" id="UP000824007"/>
    </source>
</evidence>
<dbReference type="InterPro" id="IPR026870">
    <property type="entry name" value="Zinc_ribbon_dom"/>
</dbReference>
<accession>A0A9D1YR42</accession>
<evidence type="ECO:0000256" key="2">
    <source>
        <dbReference type="SAM" id="Phobius"/>
    </source>
</evidence>
<feature type="domain" description="Zinc-ribbon" evidence="3">
    <location>
        <begin position="2"/>
        <end position="24"/>
    </location>
</feature>
<dbReference type="Proteomes" id="UP000824007">
    <property type="component" value="Unassembled WGS sequence"/>
</dbReference>
<evidence type="ECO:0000256" key="1">
    <source>
        <dbReference type="SAM" id="MobiDB-lite"/>
    </source>
</evidence>
<keyword evidence="2" id="KW-0472">Membrane</keyword>
<sequence length="434" mass="48385">MYCEHCGARLEEGAVFCQNCGAKVEPEPKRNGEQTSGRPREQSGRREIPAPVKQAPKQKKAGLWKWILLAAVAAAVVLAGFLLLGREKDYISMVQTGYLGEYTDATVQEILETYFGSDDMTLEWTGTEMDGVPYVGFHAYPEGGTLNDGTTVLFQICKRKVFKVADMGGKDLEEMEPTEIAYWLNFYYMNWYVTEQTGADSTGEERIPVLRELVQNRLDQVSGTAVLYGAAADYKGDRSGLYVAAGDSELIDLSAAELIDSYTNNMLTDSLAEPETDSVVASSDPEAGMEEYPASETAYTEPPAEEEASIAMETVPESEDDFSIYGSYYADNGVDATLYADVGVYTDDGRDYISLTAMSYGDRYLAEFSGILNEVEENVYRAMDDTGLAVIRVEFEPYGMTVTLEQMETEDYYDFRYLEGYYRKTEELNWDEVG</sequence>
<keyword evidence="2" id="KW-0812">Transmembrane</keyword>
<dbReference type="Pfam" id="PF13240">
    <property type="entry name" value="Zn_Ribbon_1"/>
    <property type="match status" value="1"/>
</dbReference>
<feature type="region of interest" description="Disordered" evidence="1">
    <location>
        <begin position="25"/>
        <end position="54"/>
    </location>
</feature>
<feature type="compositionally biased region" description="Basic and acidic residues" evidence="1">
    <location>
        <begin position="25"/>
        <end position="48"/>
    </location>
</feature>
<gene>
    <name evidence="4" type="ORF">H9831_12070</name>
</gene>
<name>A0A9D1YR42_9FIRM</name>
<dbReference type="EMBL" id="DXDD01000146">
    <property type="protein sequence ID" value="HIY61394.1"/>
    <property type="molecule type" value="Genomic_DNA"/>
</dbReference>
<reference evidence="4" key="2">
    <citation type="submission" date="2021-04" db="EMBL/GenBank/DDBJ databases">
        <authorList>
            <person name="Gilroy R."/>
        </authorList>
    </citation>
    <scope>NUCLEOTIDE SEQUENCE</scope>
    <source>
        <strain evidence="4">ChiSxjej3B15-24422</strain>
    </source>
</reference>
<evidence type="ECO:0000259" key="3">
    <source>
        <dbReference type="Pfam" id="PF13240"/>
    </source>
</evidence>
<comment type="caution">
    <text evidence="4">The sequence shown here is derived from an EMBL/GenBank/DDBJ whole genome shotgun (WGS) entry which is preliminary data.</text>
</comment>
<evidence type="ECO:0000313" key="4">
    <source>
        <dbReference type="EMBL" id="HIY61394.1"/>
    </source>
</evidence>
<keyword evidence="2" id="KW-1133">Transmembrane helix</keyword>